<feature type="transmembrane region" description="Helical" evidence="2">
    <location>
        <begin position="502"/>
        <end position="521"/>
    </location>
</feature>
<gene>
    <name evidence="4" type="ORF">SAMN02745118_01658</name>
</gene>
<accession>A0A1T4MZE4</accession>
<evidence type="ECO:0000259" key="3">
    <source>
        <dbReference type="SMART" id="SM00220"/>
    </source>
</evidence>
<feature type="domain" description="Protein kinase" evidence="3">
    <location>
        <begin position="129"/>
        <end position="492"/>
    </location>
</feature>
<dbReference type="PANTHER" id="PTHR10566">
    <property type="entry name" value="CHAPERONE-ACTIVITY OF BC1 COMPLEX CABC1 -RELATED"/>
    <property type="match status" value="1"/>
</dbReference>
<dbReference type="OrthoDB" id="9795390at2"/>
<dbReference type="RefSeq" id="WP_078810119.1">
    <property type="nucleotide sequence ID" value="NZ_FUWM01000012.1"/>
</dbReference>
<dbReference type="PANTHER" id="PTHR10566:SF113">
    <property type="entry name" value="PROTEIN ACTIVITY OF BC1 COMPLEX KINASE 7, CHLOROPLASTIC"/>
    <property type="match status" value="1"/>
</dbReference>
<keyword evidence="5" id="KW-1185">Reference proteome</keyword>
<keyword evidence="2" id="KW-1133">Transmembrane helix</keyword>
<dbReference type="STRING" id="142842.SAMN02745118_01658"/>
<dbReference type="Gene3D" id="1.10.510.10">
    <property type="entry name" value="Transferase(Phosphotransferase) domain 1"/>
    <property type="match status" value="1"/>
</dbReference>
<keyword evidence="2" id="KW-0812">Transmembrane</keyword>
<dbReference type="InterPro" id="IPR011009">
    <property type="entry name" value="Kinase-like_dom_sf"/>
</dbReference>
<organism evidence="4 5">
    <name type="scientific">Selenihalanaerobacter shriftii</name>
    <dbReference type="NCBI Taxonomy" id="142842"/>
    <lineage>
        <taxon>Bacteria</taxon>
        <taxon>Bacillati</taxon>
        <taxon>Bacillota</taxon>
        <taxon>Clostridia</taxon>
        <taxon>Halanaerobiales</taxon>
        <taxon>Halobacteroidaceae</taxon>
        <taxon>Selenihalanaerobacter</taxon>
    </lineage>
</organism>
<sequence length="558" mass="63984">MSFWSLNRRYRHMQRYRKIAEVLIKNGFGYLIDSLDLYQFLPLSKRFNIDSKESNNLSRAKRIRLVLEELGPAFVKLGQLLSTRTDLIPQNYIDEFTKLQDDVPALSFEVIVEHIEEALTQPYNEIFDKIEKAPLAAASIGQVHKAYLKNGEEVVIKVQRPNIKEVIQTDLGIIFNLANMIKKRGLMDDFLDPVEIAEEFDRVIKKELDYELEGRNATKFKKNFATNDNVKIPKVYWDLTSKKLLVLEYIDGTKLSTVCNKETDFNRKKLAEIGARSFMKQVLIDGFFHGDPHPGNLLITGEEQISFLDFGIVGRITPDNMKDIANLFISVTKEDVDKIVKELLDLGVLTRQINKQALKREMSELLDEYYGKSLQEIDIGRIINQMLELAFKYKIKLPPDFILLGKALITIEGVGADLDPEFNALTVAEPFAYKLLKERLNPKRLIKELFDDTRDLYEFLMNFPERLDNIVRLLEDQDLRIELKHVGLDDLISKLDIVTNRLSISVIITALIVGSSLIMQVEKGPLFFGFPIIGLSGYLIAGFLGIWLVISIIKSGRF</sequence>
<name>A0A1T4MZE4_9FIRM</name>
<evidence type="ECO:0000256" key="1">
    <source>
        <dbReference type="ARBA" id="ARBA00009670"/>
    </source>
</evidence>
<dbReference type="InterPro" id="IPR050154">
    <property type="entry name" value="UbiB_kinase"/>
</dbReference>
<dbReference type="GO" id="GO:0004672">
    <property type="term" value="F:protein kinase activity"/>
    <property type="evidence" value="ECO:0007669"/>
    <property type="project" value="InterPro"/>
</dbReference>
<evidence type="ECO:0000313" key="5">
    <source>
        <dbReference type="Proteomes" id="UP000190625"/>
    </source>
</evidence>
<evidence type="ECO:0000313" key="4">
    <source>
        <dbReference type="EMBL" id="SJZ72362.1"/>
    </source>
</evidence>
<dbReference type="Proteomes" id="UP000190625">
    <property type="component" value="Unassembled WGS sequence"/>
</dbReference>
<dbReference type="EMBL" id="FUWM01000012">
    <property type="protein sequence ID" value="SJZ72362.1"/>
    <property type="molecule type" value="Genomic_DNA"/>
</dbReference>
<proteinExistence type="inferred from homology"/>
<dbReference type="AlphaFoldDB" id="A0A1T4MZE4"/>
<comment type="similarity">
    <text evidence="1">Belongs to the protein kinase superfamily. ADCK protein kinase family.</text>
</comment>
<dbReference type="InterPro" id="IPR004147">
    <property type="entry name" value="ABC1_dom"/>
</dbReference>
<dbReference type="GO" id="GO:0005524">
    <property type="term" value="F:ATP binding"/>
    <property type="evidence" value="ECO:0007669"/>
    <property type="project" value="InterPro"/>
</dbReference>
<dbReference type="InterPro" id="IPR000719">
    <property type="entry name" value="Prot_kinase_dom"/>
</dbReference>
<reference evidence="5" key="1">
    <citation type="submission" date="2017-02" db="EMBL/GenBank/DDBJ databases">
        <authorList>
            <person name="Varghese N."/>
            <person name="Submissions S."/>
        </authorList>
    </citation>
    <scope>NUCLEOTIDE SEQUENCE [LARGE SCALE GENOMIC DNA]</scope>
    <source>
        <strain evidence="5">ATCC BAA-73</strain>
    </source>
</reference>
<dbReference type="CDD" id="cd05121">
    <property type="entry name" value="ABC1_ADCK3-like"/>
    <property type="match status" value="1"/>
</dbReference>
<keyword evidence="2" id="KW-0472">Membrane</keyword>
<dbReference type="SUPFAM" id="SSF56112">
    <property type="entry name" value="Protein kinase-like (PK-like)"/>
    <property type="match status" value="1"/>
</dbReference>
<protein>
    <submittedName>
        <fullName evidence="4">2-octaprenylphenol hydroxylase</fullName>
    </submittedName>
</protein>
<dbReference type="SMART" id="SM00220">
    <property type="entry name" value="S_TKc"/>
    <property type="match status" value="1"/>
</dbReference>
<feature type="transmembrane region" description="Helical" evidence="2">
    <location>
        <begin position="527"/>
        <end position="553"/>
    </location>
</feature>
<evidence type="ECO:0000256" key="2">
    <source>
        <dbReference type="SAM" id="Phobius"/>
    </source>
</evidence>
<dbReference type="Pfam" id="PF03109">
    <property type="entry name" value="ABC1"/>
    <property type="match status" value="1"/>
</dbReference>